<dbReference type="Proteomes" id="UP000034954">
    <property type="component" value="Unassembled WGS sequence"/>
</dbReference>
<organism evidence="1 2">
    <name type="scientific">Candidatus Brocadia fulgida</name>
    <dbReference type="NCBI Taxonomy" id="380242"/>
    <lineage>
        <taxon>Bacteria</taxon>
        <taxon>Pseudomonadati</taxon>
        <taxon>Planctomycetota</taxon>
        <taxon>Candidatus Brocadiia</taxon>
        <taxon>Candidatus Brocadiales</taxon>
        <taxon>Candidatus Brocadiaceae</taxon>
        <taxon>Candidatus Brocadia</taxon>
    </lineage>
</organism>
<evidence type="ECO:0000313" key="2">
    <source>
        <dbReference type="Proteomes" id="UP000034954"/>
    </source>
</evidence>
<dbReference type="InterPro" id="IPR013324">
    <property type="entry name" value="RNA_pol_sigma_r3/r4-like"/>
</dbReference>
<evidence type="ECO:0000313" key="1">
    <source>
        <dbReference type="EMBL" id="KKO18795.1"/>
    </source>
</evidence>
<protein>
    <submittedName>
        <fullName evidence="1">RNA polymerase sigma factor</fullName>
    </submittedName>
</protein>
<dbReference type="NCBIfam" id="TIGR02937">
    <property type="entry name" value="sigma70-ECF"/>
    <property type="match status" value="1"/>
</dbReference>
<dbReference type="AlphaFoldDB" id="A0A0M2UT50"/>
<dbReference type="EMBL" id="LAQJ01000233">
    <property type="protein sequence ID" value="KKO18795.1"/>
    <property type="molecule type" value="Genomic_DNA"/>
</dbReference>
<dbReference type="SUPFAM" id="SSF88659">
    <property type="entry name" value="Sigma3 and sigma4 domains of RNA polymerase sigma factors"/>
    <property type="match status" value="1"/>
</dbReference>
<dbReference type="GO" id="GO:0003700">
    <property type="term" value="F:DNA-binding transcription factor activity"/>
    <property type="evidence" value="ECO:0007669"/>
    <property type="project" value="InterPro"/>
</dbReference>
<proteinExistence type="predicted"/>
<reference evidence="1 2" key="1">
    <citation type="journal article" date="2013" name="BMC Microbiol.">
        <title>Identification of the type II cytochrome c maturation pathway in anammox bacteria by comparative genomics.</title>
        <authorList>
            <person name="Ferousi C."/>
            <person name="Speth D.R."/>
            <person name="Reimann J."/>
            <person name="Op den Camp H.J."/>
            <person name="Allen J.W."/>
            <person name="Keltjens J.T."/>
            <person name="Jetten M.S."/>
        </authorList>
    </citation>
    <scope>NUCLEOTIDE SEQUENCE [LARGE SCALE GENOMIC DNA]</scope>
    <source>
        <strain evidence="1">RU1</strain>
    </source>
</reference>
<dbReference type="Gene3D" id="1.10.10.10">
    <property type="entry name" value="Winged helix-like DNA-binding domain superfamily/Winged helix DNA-binding domain"/>
    <property type="match status" value="1"/>
</dbReference>
<sequence length="191" mass="22581">MDTNYFDMVGRIYSENHEKLINYARKHYPILKQEEIEDVVHDVSIEIIKMIQALSKTGNSIDKKLVIGSFYKRVRCRCIDRGRKKQEESKEEGVLDNKMFKKTNSGIPSEQKWFHPEDAPDNINKEKLNIAMSKMEQECLKTIKLFYLSEASLSHREIANELQISEENSRKRLSRCMKTLKKYFDKEINKI</sequence>
<keyword evidence="2" id="KW-1185">Reference proteome</keyword>
<dbReference type="InterPro" id="IPR014284">
    <property type="entry name" value="RNA_pol_sigma-70_dom"/>
</dbReference>
<dbReference type="GO" id="GO:0006352">
    <property type="term" value="P:DNA-templated transcription initiation"/>
    <property type="evidence" value="ECO:0007669"/>
    <property type="project" value="InterPro"/>
</dbReference>
<accession>A0A0M2UT50</accession>
<dbReference type="InterPro" id="IPR036388">
    <property type="entry name" value="WH-like_DNA-bd_sf"/>
</dbReference>
<comment type="caution">
    <text evidence="1">The sequence shown here is derived from an EMBL/GenBank/DDBJ whole genome shotgun (WGS) entry which is preliminary data.</text>
</comment>
<name>A0A0M2UT50_9BACT</name>
<gene>
    <name evidence="1" type="ORF">BROFUL_02456</name>
</gene>